<dbReference type="InterPro" id="IPR016185">
    <property type="entry name" value="PreATP-grasp_dom_sf"/>
</dbReference>
<dbReference type="FunFam" id="3.30.1490.50:FF:000002">
    <property type="entry name" value="Glutathione synthetase"/>
    <property type="match status" value="1"/>
</dbReference>
<dbReference type="Gene3D" id="1.10.1080.10">
    <property type="entry name" value="Glutathione Synthetase, Chain A, domain 3"/>
    <property type="match status" value="1"/>
</dbReference>
<dbReference type="InterPro" id="IPR037013">
    <property type="entry name" value="GSH-S_sub-bd_sf"/>
</dbReference>
<keyword evidence="7" id="KW-0317">Glutathione biosynthesis</keyword>
<keyword evidence="10" id="KW-0067">ATP-binding</keyword>
<evidence type="ECO:0000256" key="8">
    <source>
        <dbReference type="ARBA" id="ARBA00022723"/>
    </source>
</evidence>
<evidence type="ECO:0000256" key="11">
    <source>
        <dbReference type="ARBA" id="ARBA00022842"/>
    </source>
</evidence>
<comment type="similarity">
    <text evidence="3">Belongs to the eukaryotic GSH synthase family.</text>
</comment>
<dbReference type="EMBL" id="JANBTX010000111">
    <property type="protein sequence ID" value="KAJ2686371.1"/>
    <property type="molecule type" value="Genomic_DNA"/>
</dbReference>
<organism evidence="14 15">
    <name type="scientific">Coemansia spiralis</name>
    <dbReference type="NCBI Taxonomy" id="417178"/>
    <lineage>
        <taxon>Eukaryota</taxon>
        <taxon>Fungi</taxon>
        <taxon>Fungi incertae sedis</taxon>
        <taxon>Zoopagomycota</taxon>
        <taxon>Kickxellomycotina</taxon>
        <taxon>Kickxellomycetes</taxon>
        <taxon>Kickxellales</taxon>
        <taxon>Kickxellaceae</taxon>
        <taxon>Coemansia</taxon>
    </lineage>
</organism>
<sequence>MTPQTNAEFLSARPQYTQCVSQLHVDEAVDWEATHGLLLRAPKADGLGFVPAPVALGPSPIPRREFDKVAMLQPVFNQLFDRVSRDHEFLTSTLESLGSSDEFTSRVLAMYTRQRLLGVWKPGVVGMHRSDYLIHAPSDEPEASPLAKQVEFNTIASSFASLSSIAGDFHRFMLAKTEYKDLLQSGTITKEQLPANESLTSIGDGIAAGFELYGSPSAVVAMVVQPNERNIYDQRWVERRLWEKHQIHVVRLTFGDIVDKCVIGDDNRLFMGDKEIAVAYYRSGYAPTDFPSEKEWDGRWLVESSRAIPVPSLAYHLAGCKKIQQVLAQPGVVERFIDDQQMAELVRECFVGLYPLDNTSEGQKAYDLAMANPSNYVVKPQREGGGYNTYGDDVPKLLSSLSDEERRGYILMDLIRAPGFNNVLLRNGQLVASEVVSELGIYGVWVRSFRLLIVQQPVRARMCGSSDKDWRPVSPPPVLKLELYDTEGHMVIDDRFMQFLVIHTTLWTEDQSEELTVVELPHNTNSKRISAAAKCRKRGVTQFGYMSTEPGRELENNLLGDYSASSSIVEDVVGERGCYFVFPNLSIRLEGRYRLKFSLIKLPSMMDGYNAMGPAFLACEFTDPFDVYSIKTFPGMIGKPFGQTLVTVIWVSILIMV</sequence>
<dbReference type="GO" id="GO:0004363">
    <property type="term" value="F:glutathione synthase activity"/>
    <property type="evidence" value="ECO:0007669"/>
    <property type="project" value="UniProtKB-EC"/>
</dbReference>
<dbReference type="OrthoDB" id="2020073at2759"/>
<evidence type="ECO:0000256" key="5">
    <source>
        <dbReference type="ARBA" id="ARBA00012214"/>
    </source>
</evidence>
<dbReference type="NCBIfam" id="TIGR01986">
    <property type="entry name" value="glut_syn_euk"/>
    <property type="match status" value="1"/>
</dbReference>
<reference evidence="14" key="1">
    <citation type="submission" date="2022-07" db="EMBL/GenBank/DDBJ databases">
        <title>Phylogenomic reconstructions and comparative analyses of Kickxellomycotina fungi.</title>
        <authorList>
            <person name="Reynolds N.K."/>
            <person name="Stajich J.E."/>
            <person name="Barry K."/>
            <person name="Grigoriev I.V."/>
            <person name="Crous P."/>
            <person name="Smith M.E."/>
        </authorList>
    </citation>
    <scope>NUCLEOTIDE SEQUENCE</scope>
    <source>
        <strain evidence="14">CBS 109367</strain>
    </source>
</reference>
<dbReference type="PROSITE" id="PS51821">
    <property type="entry name" value="VELVET"/>
    <property type="match status" value="1"/>
</dbReference>
<evidence type="ECO:0000256" key="1">
    <source>
        <dbReference type="ARBA" id="ARBA00001946"/>
    </source>
</evidence>
<evidence type="ECO:0000256" key="2">
    <source>
        <dbReference type="ARBA" id="ARBA00004965"/>
    </source>
</evidence>
<evidence type="ECO:0000256" key="12">
    <source>
        <dbReference type="ARBA" id="ARBA00030403"/>
    </source>
</evidence>
<evidence type="ECO:0000256" key="9">
    <source>
        <dbReference type="ARBA" id="ARBA00022741"/>
    </source>
</evidence>
<protein>
    <recommendedName>
        <fullName evidence="5">glutathione synthase</fullName>
        <ecNumber evidence="5">6.3.2.3</ecNumber>
    </recommendedName>
    <alternativeName>
        <fullName evidence="12">Glutathione synthase</fullName>
    </alternativeName>
</protein>
<evidence type="ECO:0000256" key="7">
    <source>
        <dbReference type="ARBA" id="ARBA00022684"/>
    </source>
</evidence>
<accession>A0A9W8GEF9</accession>
<evidence type="ECO:0000256" key="6">
    <source>
        <dbReference type="ARBA" id="ARBA00022598"/>
    </source>
</evidence>
<keyword evidence="11" id="KW-0460">Magnesium</keyword>
<dbReference type="Pfam" id="PF11754">
    <property type="entry name" value="Velvet"/>
    <property type="match status" value="1"/>
</dbReference>
<dbReference type="GO" id="GO:0046872">
    <property type="term" value="F:metal ion binding"/>
    <property type="evidence" value="ECO:0007669"/>
    <property type="project" value="UniProtKB-KW"/>
</dbReference>
<comment type="cofactor">
    <cofactor evidence="1">
        <name>Mg(2+)</name>
        <dbReference type="ChEBI" id="CHEBI:18420"/>
    </cofactor>
</comment>
<dbReference type="Gene3D" id="3.30.470.20">
    <property type="entry name" value="ATP-grasp fold, B domain"/>
    <property type="match status" value="1"/>
</dbReference>
<keyword evidence="8" id="KW-0479">Metal-binding</keyword>
<dbReference type="GO" id="GO:0043295">
    <property type="term" value="F:glutathione binding"/>
    <property type="evidence" value="ECO:0007669"/>
    <property type="project" value="TreeGrafter"/>
</dbReference>
<dbReference type="InterPro" id="IPR005615">
    <property type="entry name" value="Glutathione_synthase"/>
</dbReference>
<comment type="pathway">
    <text evidence="2">Sulfur metabolism; glutathione biosynthesis; glutathione from L-cysteine and L-glutamate: step 2/2.</text>
</comment>
<dbReference type="Gene3D" id="3.40.50.1760">
    <property type="entry name" value="Glutathione synthase, substrate-binding domain superfamily, eukaryotic"/>
    <property type="match status" value="1"/>
</dbReference>
<evidence type="ECO:0000256" key="3">
    <source>
        <dbReference type="ARBA" id="ARBA00010385"/>
    </source>
</evidence>
<dbReference type="AlphaFoldDB" id="A0A9W8GEF9"/>
<dbReference type="InterPro" id="IPR014049">
    <property type="entry name" value="Glutathione_synthase_N_euk"/>
</dbReference>
<feature type="domain" description="Velvet" evidence="13">
    <location>
        <begin position="443"/>
        <end position="657"/>
    </location>
</feature>
<dbReference type="InterPro" id="IPR004887">
    <property type="entry name" value="GSH_synth_subst-bd"/>
</dbReference>
<dbReference type="Gene3D" id="3.30.1490.50">
    <property type="match status" value="1"/>
</dbReference>
<evidence type="ECO:0000259" key="13">
    <source>
        <dbReference type="PROSITE" id="PS51821"/>
    </source>
</evidence>
<comment type="subunit">
    <text evidence="4">Homodimer.</text>
</comment>
<name>A0A9W8GEF9_9FUNG</name>
<dbReference type="PANTHER" id="PTHR11130">
    <property type="entry name" value="GLUTATHIONE SYNTHETASE"/>
    <property type="match status" value="1"/>
</dbReference>
<evidence type="ECO:0000256" key="10">
    <source>
        <dbReference type="ARBA" id="ARBA00022840"/>
    </source>
</evidence>
<dbReference type="Proteomes" id="UP001151516">
    <property type="component" value="Unassembled WGS sequence"/>
</dbReference>
<evidence type="ECO:0000313" key="15">
    <source>
        <dbReference type="Proteomes" id="UP001151516"/>
    </source>
</evidence>
<dbReference type="Pfam" id="PF03917">
    <property type="entry name" value="GSH_synth_ATP"/>
    <property type="match status" value="1"/>
</dbReference>
<comment type="caution">
    <text evidence="14">The sequence shown here is derived from an EMBL/GenBank/DDBJ whole genome shotgun (WGS) entry which is preliminary data.</text>
</comment>
<dbReference type="Gene3D" id="3.30.1490.80">
    <property type="match status" value="1"/>
</dbReference>
<dbReference type="FunFam" id="3.40.50.1760:FF:000001">
    <property type="entry name" value="Glutathione synthetase"/>
    <property type="match status" value="1"/>
</dbReference>
<dbReference type="PANTHER" id="PTHR11130:SF0">
    <property type="entry name" value="GLUTATHIONE SYNTHETASE"/>
    <property type="match status" value="1"/>
</dbReference>
<keyword evidence="9" id="KW-0547">Nucleotide-binding</keyword>
<dbReference type="Pfam" id="PF03199">
    <property type="entry name" value="GSH_synthase"/>
    <property type="match status" value="1"/>
</dbReference>
<dbReference type="InterPro" id="IPR014042">
    <property type="entry name" value="Glutathione_synthase_a-hlx"/>
</dbReference>
<keyword evidence="6 14" id="KW-0436">Ligase</keyword>
<dbReference type="InterPro" id="IPR014709">
    <property type="entry name" value="Glutathione_synthase_C_euk"/>
</dbReference>
<dbReference type="EC" id="6.3.2.3" evidence="5"/>
<proteinExistence type="inferred from homology"/>
<dbReference type="SUPFAM" id="SSF52440">
    <property type="entry name" value="PreATP-grasp domain"/>
    <property type="match status" value="1"/>
</dbReference>
<dbReference type="SUPFAM" id="SSF56059">
    <property type="entry name" value="Glutathione synthetase ATP-binding domain-like"/>
    <property type="match status" value="1"/>
</dbReference>
<gene>
    <name evidence="14" type="primary">GSH2</name>
    <name evidence="14" type="ORF">IWW39_003674</name>
</gene>
<evidence type="ECO:0000313" key="14">
    <source>
        <dbReference type="EMBL" id="KAJ2686371.1"/>
    </source>
</evidence>
<keyword evidence="15" id="KW-1185">Reference proteome</keyword>
<evidence type="ECO:0000256" key="4">
    <source>
        <dbReference type="ARBA" id="ARBA00011738"/>
    </source>
</evidence>
<dbReference type="GO" id="GO:0005524">
    <property type="term" value="F:ATP binding"/>
    <property type="evidence" value="ECO:0007669"/>
    <property type="project" value="UniProtKB-KW"/>
</dbReference>
<dbReference type="InterPro" id="IPR037525">
    <property type="entry name" value="Velvet_dom"/>
</dbReference>
<dbReference type="GO" id="GO:0005829">
    <property type="term" value="C:cytosol"/>
    <property type="evidence" value="ECO:0007669"/>
    <property type="project" value="TreeGrafter"/>
</dbReference>